<organism evidence="1 2">
    <name type="scientific">Mycena metata</name>
    <dbReference type="NCBI Taxonomy" id="1033252"/>
    <lineage>
        <taxon>Eukaryota</taxon>
        <taxon>Fungi</taxon>
        <taxon>Dikarya</taxon>
        <taxon>Basidiomycota</taxon>
        <taxon>Agaricomycotina</taxon>
        <taxon>Agaricomycetes</taxon>
        <taxon>Agaricomycetidae</taxon>
        <taxon>Agaricales</taxon>
        <taxon>Marasmiineae</taxon>
        <taxon>Mycenaceae</taxon>
        <taxon>Mycena</taxon>
    </lineage>
</organism>
<keyword evidence="2" id="KW-1185">Reference proteome</keyword>
<dbReference type="AlphaFoldDB" id="A0AAD7MU47"/>
<evidence type="ECO:0000313" key="2">
    <source>
        <dbReference type="Proteomes" id="UP001215598"/>
    </source>
</evidence>
<comment type="caution">
    <text evidence="1">The sequence shown here is derived from an EMBL/GenBank/DDBJ whole genome shotgun (WGS) entry which is preliminary data.</text>
</comment>
<dbReference type="EMBL" id="JARKIB010000140">
    <property type="protein sequence ID" value="KAJ7733120.1"/>
    <property type="molecule type" value="Genomic_DNA"/>
</dbReference>
<protein>
    <submittedName>
        <fullName evidence="1">Uncharacterized protein</fullName>
    </submittedName>
</protein>
<proteinExistence type="predicted"/>
<gene>
    <name evidence="1" type="ORF">B0H16DRAFT_1580004</name>
</gene>
<evidence type="ECO:0000313" key="1">
    <source>
        <dbReference type="EMBL" id="KAJ7733120.1"/>
    </source>
</evidence>
<feature type="non-terminal residue" evidence="1">
    <location>
        <position position="192"/>
    </location>
</feature>
<accession>A0AAD7MU47</accession>
<dbReference type="Proteomes" id="UP001215598">
    <property type="component" value="Unassembled WGS sequence"/>
</dbReference>
<sequence>MITLDDPARHLISSDHNTFHRLFTGTFVMTILPILQNTSTSVDDKKTRLGFFTWAMDQNNQNVTDIDALVSVFNNISNDVASFQATFQEKIAQVGRQVGNTTQVWNWNNLAPAIHVAYEDMASLQQKLNVQIQLERAKKSEIREQNGHLSIVKQADDVEITEARNQEIELAAASYANLAQILETFADGWTTT</sequence>
<reference evidence="1" key="1">
    <citation type="submission" date="2023-03" db="EMBL/GenBank/DDBJ databases">
        <title>Massive genome expansion in bonnet fungi (Mycena s.s.) driven by repeated elements and novel gene families across ecological guilds.</title>
        <authorList>
            <consortium name="Lawrence Berkeley National Laboratory"/>
            <person name="Harder C.B."/>
            <person name="Miyauchi S."/>
            <person name="Viragh M."/>
            <person name="Kuo A."/>
            <person name="Thoen E."/>
            <person name="Andreopoulos B."/>
            <person name="Lu D."/>
            <person name="Skrede I."/>
            <person name="Drula E."/>
            <person name="Henrissat B."/>
            <person name="Morin E."/>
            <person name="Kohler A."/>
            <person name="Barry K."/>
            <person name="LaButti K."/>
            <person name="Morin E."/>
            <person name="Salamov A."/>
            <person name="Lipzen A."/>
            <person name="Mereny Z."/>
            <person name="Hegedus B."/>
            <person name="Baldrian P."/>
            <person name="Stursova M."/>
            <person name="Weitz H."/>
            <person name="Taylor A."/>
            <person name="Grigoriev I.V."/>
            <person name="Nagy L.G."/>
            <person name="Martin F."/>
            <person name="Kauserud H."/>
        </authorList>
    </citation>
    <scope>NUCLEOTIDE SEQUENCE</scope>
    <source>
        <strain evidence="1">CBHHK182m</strain>
    </source>
</reference>
<name>A0AAD7MU47_9AGAR</name>